<keyword evidence="2" id="KW-1185">Reference proteome</keyword>
<dbReference type="AlphaFoldDB" id="A0A2P5BQQ5"/>
<gene>
    <name evidence="1" type="ORF">PanWU01x14_218500</name>
</gene>
<organism evidence="1 2">
    <name type="scientific">Parasponia andersonii</name>
    <name type="common">Sponia andersonii</name>
    <dbReference type="NCBI Taxonomy" id="3476"/>
    <lineage>
        <taxon>Eukaryota</taxon>
        <taxon>Viridiplantae</taxon>
        <taxon>Streptophyta</taxon>
        <taxon>Embryophyta</taxon>
        <taxon>Tracheophyta</taxon>
        <taxon>Spermatophyta</taxon>
        <taxon>Magnoliopsida</taxon>
        <taxon>eudicotyledons</taxon>
        <taxon>Gunneridae</taxon>
        <taxon>Pentapetalae</taxon>
        <taxon>rosids</taxon>
        <taxon>fabids</taxon>
        <taxon>Rosales</taxon>
        <taxon>Cannabaceae</taxon>
        <taxon>Parasponia</taxon>
    </lineage>
</organism>
<comment type="caution">
    <text evidence="1">The sequence shown here is derived from an EMBL/GenBank/DDBJ whole genome shotgun (WGS) entry which is preliminary data.</text>
</comment>
<protein>
    <submittedName>
        <fullName evidence="1">Uncharacterized protein</fullName>
    </submittedName>
</protein>
<dbReference type="EMBL" id="JXTB01000237">
    <property type="protein sequence ID" value="PON51141.1"/>
    <property type="molecule type" value="Genomic_DNA"/>
</dbReference>
<evidence type="ECO:0000313" key="1">
    <source>
        <dbReference type="EMBL" id="PON51141.1"/>
    </source>
</evidence>
<accession>A0A2P5BQQ5</accession>
<dbReference type="Proteomes" id="UP000237105">
    <property type="component" value="Unassembled WGS sequence"/>
</dbReference>
<reference evidence="2" key="1">
    <citation type="submission" date="2016-06" db="EMBL/GenBank/DDBJ databases">
        <title>Parallel loss of symbiosis genes in relatives of nitrogen-fixing non-legume Parasponia.</title>
        <authorList>
            <person name="Van Velzen R."/>
            <person name="Holmer R."/>
            <person name="Bu F."/>
            <person name="Rutten L."/>
            <person name="Van Zeijl A."/>
            <person name="Liu W."/>
            <person name="Santuari L."/>
            <person name="Cao Q."/>
            <person name="Sharma T."/>
            <person name="Shen D."/>
            <person name="Roswanjaya Y."/>
            <person name="Wardhani T."/>
            <person name="Kalhor M.S."/>
            <person name="Jansen J."/>
            <person name="Van den Hoogen J."/>
            <person name="Gungor B."/>
            <person name="Hartog M."/>
            <person name="Hontelez J."/>
            <person name="Verver J."/>
            <person name="Yang W.-C."/>
            <person name="Schijlen E."/>
            <person name="Repin R."/>
            <person name="Schilthuizen M."/>
            <person name="Schranz E."/>
            <person name="Heidstra R."/>
            <person name="Miyata K."/>
            <person name="Fedorova E."/>
            <person name="Kohlen W."/>
            <person name="Bisseling T."/>
            <person name="Smit S."/>
            <person name="Geurts R."/>
        </authorList>
    </citation>
    <scope>NUCLEOTIDE SEQUENCE [LARGE SCALE GENOMIC DNA]</scope>
    <source>
        <strain evidence="2">cv. WU1-14</strain>
    </source>
</reference>
<proteinExistence type="predicted"/>
<sequence length="172" mass="19440">MGTRFCAKYQQLFEIVITVAGENTYDRFIRSWGVSPGKDMTIVARMASGTTGLEVGLVMGLNDIGFGENSEMRRGWSSSTQQPRRCTRLRWFTWQRIQTSFRIWSIPLVFPSLARLMAETRCSACLVVSTEGQQRRWRAAGQRSAGGAMIRHGRFISSNGFKATITHTVEYT</sequence>
<evidence type="ECO:0000313" key="2">
    <source>
        <dbReference type="Proteomes" id="UP000237105"/>
    </source>
</evidence>
<name>A0A2P5BQQ5_PARAD</name>